<evidence type="ECO:0000313" key="2">
    <source>
        <dbReference type="EMBL" id="RFU15760.1"/>
    </source>
</evidence>
<dbReference type="AlphaFoldDB" id="A0A372ILD9"/>
<dbReference type="Proteomes" id="UP000264702">
    <property type="component" value="Unassembled WGS sequence"/>
</dbReference>
<feature type="region of interest" description="Disordered" evidence="1">
    <location>
        <begin position="1"/>
        <end position="34"/>
    </location>
</feature>
<feature type="compositionally biased region" description="Basic and acidic residues" evidence="1">
    <location>
        <begin position="1"/>
        <end position="19"/>
    </location>
</feature>
<protein>
    <recommendedName>
        <fullName evidence="4">DUF3138 family protein</fullName>
    </recommendedName>
</protein>
<proteinExistence type="predicted"/>
<gene>
    <name evidence="2" type="ORF">D0Y96_15035</name>
</gene>
<evidence type="ECO:0000313" key="3">
    <source>
        <dbReference type="Proteomes" id="UP000264702"/>
    </source>
</evidence>
<accession>A0A372ILD9</accession>
<dbReference type="RefSeq" id="WP_117301468.1">
    <property type="nucleotide sequence ID" value="NZ_QVQT02000005.1"/>
</dbReference>
<dbReference type="EMBL" id="QVQT01000005">
    <property type="protein sequence ID" value="RFU15760.1"/>
    <property type="molecule type" value="Genomic_DNA"/>
</dbReference>
<name>A0A372ILD9_9BACT</name>
<reference evidence="2 3" key="1">
    <citation type="submission" date="2018-08" db="EMBL/GenBank/DDBJ databases">
        <title>Acidipila sp. 4G-K13, an acidobacterium isolated from forest soil.</title>
        <authorList>
            <person name="Gao Z.-H."/>
            <person name="Qiu L.-H."/>
        </authorList>
    </citation>
    <scope>NUCLEOTIDE SEQUENCE [LARGE SCALE GENOMIC DNA]</scope>
    <source>
        <strain evidence="2 3">4G-K13</strain>
    </source>
</reference>
<keyword evidence="3" id="KW-1185">Reference proteome</keyword>
<evidence type="ECO:0008006" key="4">
    <source>
        <dbReference type="Google" id="ProtNLM"/>
    </source>
</evidence>
<comment type="caution">
    <text evidence="2">The sequence shown here is derived from an EMBL/GenBank/DDBJ whole genome shotgun (WGS) entry which is preliminary data.</text>
</comment>
<evidence type="ECO:0000256" key="1">
    <source>
        <dbReference type="SAM" id="MobiDB-lite"/>
    </source>
</evidence>
<sequence length="444" mass="49182">MKRELHDSHQQVEELKKQVTELQSEVGAAQQRATGADALKADVDQLREDQAVVHSQLRTFDQTKVTTESKYPLSITGMLLFNSFVVDGSVDNPTLPLIALPQNNDYTHHSLGASVRQTEIGLHATGPRVWNARTSADVMTDFFDQPGYTSTVTTTAPQSNLHLRTADVTLDWTNTQVSAGYETPMISLLSPTSFATVGEPSLAWSGNLWTWLPQVTVEQKIPMSGTSRAVLGFGLLDPTTDDITSEQSYGITRRSLQPGYEARASYQWGDSQRPWQIGFNGYFTRQLYYGDDSLNFWAGTADWRIPLSRIAELSGEFYRGSGIGDLGGGAFKNIVIGYEGKYAHALDATGGWTQLKARFNPVTEANVFWGEDDADAGELRDGNPMSVTSAYFYLTRNRGVGANLIFRPKSYLVFSGEYRNLRSWYIYGPAQSAGDMTLTMGYLF</sequence>
<organism evidence="2 3">
    <name type="scientific">Paracidobacterium acidisoli</name>
    <dbReference type="NCBI Taxonomy" id="2303751"/>
    <lineage>
        <taxon>Bacteria</taxon>
        <taxon>Pseudomonadati</taxon>
        <taxon>Acidobacteriota</taxon>
        <taxon>Terriglobia</taxon>
        <taxon>Terriglobales</taxon>
        <taxon>Acidobacteriaceae</taxon>
        <taxon>Paracidobacterium</taxon>
    </lineage>
</organism>